<keyword evidence="1" id="KW-0175">Coiled coil</keyword>
<evidence type="ECO:0000256" key="1">
    <source>
        <dbReference type="SAM" id="Coils"/>
    </source>
</evidence>
<feature type="coiled-coil region" evidence="1">
    <location>
        <begin position="7"/>
        <end position="34"/>
    </location>
</feature>
<keyword evidence="3" id="KW-1185">Reference proteome</keyword>
<evidence type="ECO:0008006" key="4">
    <source>
        <dbReference type="Google" id="ProtNLM"/>
    </source>
</evidence>
<gene>
    <name evidence="2" type="ordered locus">Jden_1379</name>
</gene>
<dbReference type="HOGENOM" id="CLU_2861767_0_0_11"/>
<reference evidence="2 3" key="1">
    <citation type="journal article" date="2009" name="Stand. Genomic Sci.">
        <title>Complete genome sequence of Jonesia denitrificans type strain (Prevot 55134).</title>
        <authorList>
            <person name="Pukall R."/>
            <person name="Gehrich-Schroter G."/>
            <person name="Lapidus A."/>
            <person name="Nolan M."/>
            <person name="Glavina Del Rio T."/>
            <person name="Lucas S."/>
            <person name="Chen F."/>
            <person name="Tice H."/>
            <person name="Pitluck S."/>
            <person name="Cheng J.F."/>
            <person name="Copeland A."/>
            <person name="Saunders E."/>
            <person name="Brettin T."/>
            <person name="Detter J.C."/>
            <person name="Bruce D."/>
            <person name="Goodwin L."/>
            <person name="Pati A."/>
            <person name="Ivanova N."/>
            <person name="Mavromatis K."/>
            <person name="Ovchinnikova G."/>
            <person name="Chen A."/>
            <person name="Palaniappan K."/>
            <person name="Land M."/>
            <person name="Hauser L."/>
            <person name="Chang Y.J."/>
            <person name="Jeffries C.D."/>
            <person name="Chain P."/>
            <person name="Goker M."/>
            <person name="Bristow J."/>
            <person name="Eisen J.A."/>
            <person name="Markowitz V."/>
            <person name="Hugenholtz P."/>
            <person name="Kyrpides N.C."/>
            <person name="Klenk H.P."/>
            <person name="Han C."/>
        </authorList>
    </citation>
    <scope>NUCLEOTIDE SEQUENCE [LARGE SCALE GENOMIC DNA]</scope>
    <source>
        <strain evidence="3">ATCC 14870 / DSM 20603 / BCRC 15368 / CIP 55.134 / JCM 11481 / NBRC 15587 / NCTC 10816 / Prevot 55134</strain>
    </source>
</reference>
<dbReference type="eggNOG" id="ENOG5033CPN">
    <property type="taxonomic scope" value="Bacteria"/>
</dbReference>
<sequence>MGLDNFVNKAKNALNNSDDTIQRLKEEATDERIDQVADHIKKVTPDSVDAKVDALAEKAKEANN</sequence>
<dbReference type="Proteomes" id="UP000000628">
    <property type="component" value="Chromosome"/>
</dbReference>
<organism evidence="2 3">
    <name type="scientific">Jonesia denitrificans (strain ATCC 14870 / DSM 20603 / BCRC 15368 / CIP 55.134 / JCM 11481 / NBRC 15587 / NCTC 10816 / Prevot 55134)</name>
    <name type="common">Listeria denitrificans</name>
    <dbReference type="NCBI Taxonomy" id="471856"/>
    <lineage>
        <taxon>Bacteria</taxon>
        <taxon>Bacillati</taxon>
        <taxon>Actinomycetota</taxon>
        <taxon>Actinomycetes</taxon>
        <taxon>Micrococcales</taxon>
        <taxon>Jonesiaceae</taxon>
        <taxon>Jonesia</taxon>
    </lineage>
</organism>
<dbReference type="OrthoDB" id="5149718at2"/>
<name>C7R4H8_JONDD</name>
<dbReference type="RefSeq" id="WP_015771663.1">
    <property type="nucleotide sequence ID" value="NC_013174.1"/>
</dbReference>
<accession>C7R4H8</accession>
<dbReference type="KEGG" id="jde:Jden_1379"/>
<evidence type="ECO:0000313" key="3">
    <source>
        <dbReference type="Proteomes" id="UP000000628"/>
    </source>
</evidence>
<dbReference type="STRING" id="471856.Jden_1379"/>
<proteinExistence type="predicted"/>
<evidence type="ECO:0000313" key="2">
    <source>
        <dbReference type="EMBL" id="ACV09035.1"/>
    </source>
</evidence>
<protein>
    <recommendedName>
        <fullName evidence="4">MT0933-like antitoxin protein</fullName>
    </recommendedName>
</protein>
<dbReference type="EMBL" id="CP001706">
    <property type="protein sequence ID" value="ACV09035.1"/>
    <property type="molecule type" value="Genomic_DNA"/>
</dbReference>
<dbReference type="AlphaFoldDB" id="C7R4H8"/>